<feature type="compositionally biased region" description="Acidic residues" evidence="1">
    <location>
        <begin position="252"/>
        <end position="264"/>
    </location>
</feature>
<feature type="compositionally biased region" description="Basic residues" evidence="1">
    <location>
        <begin position="486"/>
        <end position="497"/>
    </location>
</feature>
<feature type="compositionally biased region" description="Polar residues" evidence="1">
    <location>
        <begin position="266"/>
        <end position="292"/>
    </location>
</feature>
<feature type="region of interest" description="Disordered" evidence="1">
    <location>
        <begin position="424"/>
        <end position="510"/>
    </location>
</feature>
<dbReference type="OrthoDB" id="7695519at2759"/>
<dbReference type="PANTHER" id="PTHR31025">
    <property type="entry name" value="SI:CH211-196P9.1-RELATED"/>
    <property type="match status" value="1"/>
</dbReference>
<name>A0A9C6U4W2_FRAOC</name>
<protein>
    <submittedName>
        <fullName evidence="3">Uncharacterized protein LOC113216152</fullName>
    </submittedName>
</protein>
<evidence type="ECO:0000256" key="1">
    <source>
        <dbReference type="SAM" id="MobiDB-lite"/>
    </source>
</evidence>
<feature type="compositionally biased region" description="Basic residues" evidence="1">
    <location>
        <begin position="293"/>
        <end position="302"/>
    </location>
</feature>
<proteinExistence type="predicted"/>
<keyword evidence="2" id="KW-1185">Reference proteome</keyword>
<feature type="compositionally biased region" description="Polar residues" evidence="1">
    <location>
        <begin position="430"/>
        <end position="446"/>
    </location>
</feature>
<accession>A0A9C6U4W2</accession>
<dbReference type="Proteomes" id="UP000504606">
    <property type="component" value="Unplaced"/>
</dbReference>
<feature type="compositionally biased region" description="Polar residues" evidence="1">
    <location>
        <begin position="456"/>
        <end position="484"/>
    </location>
</feature>
<reference evidence="3" key="1">
    <citation type="submission" date="2025-08" db="UniProtKB">
        <authorList>
            <consortium name="RefSeq"/>
        </authorList>
    </citation>
    <scope>IDENTIFICATION</scope>
    <source>
        <tissue evidence="3">Whole organism</tissue>
    </source>
</reference>
<evidence type="ECO:0000313" key="2">
    <source>
        <dbReference type="Proteomes" id="UP000504606"/>
    </source>
</evidence>
<dbReference type="PANTHER" id="PTHR31025:SF9">
    <property type="entry name" value="SI:DKEY-286J15.1"/>
    <property type="match status" value="1"/>
</dbReference>
<sequence length="885" mass="99749">MQFQGMDMTSATLGNKEHLRPEGRKKTQYYIETIFKPPEKLTCTYYPSNDNCQFPSDGQACSGFVVIDFASVFQRISLLVKCKICTGAVIFSRAQMVGLGFKLVVECRNCGELDRVDSSKIIGPTSNDYEINARNEQACQFLASTSSHTQSNLANEAVNSQGPMYSGSPLANAPRSDMRSHTPGESVNFQNSQGYFPSNDWQNHSSFGRQEGSLAMQTPVPMPMPMSHSSNWQMGSDDVSASETRGSCGNDSEGEEDDEDDDEGTNQHNLSLQHSPHMSQQNENSNSWTSGSHKPRRKVIKKQRAEGQRLTSDTPLPNFSSYVLAELAKPAPKMSVVLPPCKAYIVAVTGDEYPTKKEYEIFSLKMILAYPSLRDPDTEHGFERFKKSLSSSFRARRSYEKNIRPGRLEKKLLQSGLDPSAMTLPLPSVLNPNNQIPFNQPSTSTLKEPKSEEDWNASSDSEGSEYSGNTSHQNANAGSDNDSYSPRKKKPRRVIKKQRAEGQRLTSETPLPDFSIDVLTELSKPAPRMSVVLPTCKAHIVAVTGDEYPTKKEYEIFSLKMVSAFPSLKDPDTELGFERFKKSLSASFRARRSYEKNIKPVRQSRKSLALEPMHSNDMSVHLALMQPSSADEEMRLADEELASINFELEPDRARYLIDKSFNYRKRAVATVGFEESVFLQTYKHLSNCDMLVYEYSLIVNISVQDLRNNFNEGLLVLTKMFWNTLGFSNADEDLKKAQVMVHLQEHFLNQKHNRQDTKPKPLFVIKNELAAFNDGDNCFRSTQIPCALILTNEEGRISKVMITFKDSILVQKPNGTAFDACSSLLAFFFILNIKYPQVYLDNLKALERLLNRKLCFSSLQTTISSPYSNYVKLYDATLKEMQQYI</sequence>
<gene>
    <name evidence="3" type="primary">LOC113216152</name>
</gene>
<dbReference type="GeneID" id="113216152"/>
<dbReference type="RefSeq" id="XP_052121658.1">
    <property type="nucleotide sequence ID" value="XM_052265698.1"/>
</dbReference>
<organism evidence="2 3">
    <name type="scientific">Frankliniella occidentalis</name>
    <name type="common">Western flower thrips</name>
    <name type="synonym">Euthrips occidentalis</name>
    <dbReference type="NCBI Taxonomy" id="133901"/>
    <lineage>
        <taxon>Eukaryota</taxon>
        <taxon>Metazoa</taxon>
        <taxon>Ecdysozoa</taxon>
        <taxon>Arthropoda</taxon>
        <taxon>Hexapoda</taxon>
        <taxon>Insecta</taxon>
        <taxon>Pterygota</taxon>
        <taxon>Neoptera</taxon>
        <taxon>Paraneoptera</taxon>
        <taxon>Thysanoptera</taxon>
        <taxon>Terebrantia</taxon>
        <taxon>Thripoidea</taxon>
        <taxon>Thripidae</taxon>
        <taxon>Frankliniella</taxon>
    </lineage>
</organism>
<evidence type="ECO:0000313" key="3">
    <source>
        <dbReference type="RefSeq" id="XP_052121658.1"/>
    </source>
</evidence>
<feature type="compositionally biased region" description="Polar residues" evidence="1">
    <location>
        <begin position="231"/>
        <end position="250"/>
    </location>
</feature>
<dbReference type="AlphaFoldDB" id="A0A9C6U4W2"/>
<feature type="region of interest" description="Disordered" evidence="1">
    <location>
        <begin position="158"/>
        <end position="316"/>
    </location>
</feature>
<dbReference type="KEGG" id="foc:113216152"/>
<feature type="compositionally biased region" description="Polar residues" evidence="1">
    <location>
        <begin position="183"/>
        <end position="208"/>
    </location>
</feature>